<organism evidence="3 4">
    <name type="scientific">Sulfolobus tengchongensis</name>
    <dbReference type="NCBI Taxonomy" id="207809"/>
    <lineage>
        <taxon>Archaea</taxon>
        <taxon>Thermoproteota</taxon>
        <taxon>Thermoprotei</taxon>
        <taxon>Sulfolobales</taxon>
        <taxon>Sulfolobaceae</taxon>
        <taxon>Sulfolobus</taxon>
    </lineage>
</organism>
<sequence length="413" mass="47782">MEIRNKEYTLKNCKFVVNYDEVLENVNIVIQEDGYIKTIGRESEGDEIDCSNYVAIPGLVNAHTHTPMISLRGYYDDAELNEWLQKMWEYEKTFTLDAMNISSELAIIEMLSKGTTAFIDMYFNPDGVKSLAEKYGIRAYAGYTFLDDLFEPYEIDKKQRLLKQSELFRPVVNVHSVYSASLRTLELAKQLAEEMNTWIHIHVSETRKEIYEIKKKYGKFPVELLNELNMAQNSQMVHLGWVASWELNYVRHATHCPTSNMKLATAGFFPFKELLTKGVNVTIGTDGPASNNSLDMFREMKNAVLLQRHSYWDVEIKAHHVFKASTEEGYKLIGIKGGRIEEGYVADIVLLEKDNLYPLKKDRILSNIAYNAVGEHVRKVIVNGKLVYDEEKHKELFRKRRKELLELLDNIIP</sequence>
<protein>
    <submittedName>
        <fullName evidence="3">Amidohydrolase</fullName>
    </submittedName>
</protein>
<gene>
    <name evidence="3" type="ORF">V6M85_11790</name>
</gene>
<evidence type="ECO:0000259" key="2">
    <source>
        <dbReference type="Pfam" id="PF01979"/>
    </source>
</evidence>
<dbReference type="GeneID" id="89337461"/>
<dbReference type="Proteomes" id="UP001432202">
    <property type="component" value="Chromosome"/>
</dbReference>
<dbReference type="RefSeq" id="WP_338600333.1">
    <property type="nucleotide sequence ID" value="NZ_CP146016.1"/>
</dbReference>
<dbReference type="PANTHER" id="PTHR43794">
    <property type="entry name" value="AMINOHYDROLASE SSNA-RELATED"/>
    <property type="match status" value="1"/>
</dbReference>
<dbReference type="Gene3D" id="3.20.20.140">
    <property type="entry name" value="Metal-dependent hydrolases"/>
    <property type="match status" value="1"/>
</dbReference>
<dbReference type="InterPro" id="IPR050287">
    <property type="entry name" value="MTA/SAH_deaminase"/>
</dbReference>
<accession>A0AAX4L1W8</accession>
<dbReference type="InterPro" id="IPR032466">
    <property type="entry name" value="Metal_Hydrolase"/>
</dbReference>
<dbReference type="AlphaFoldDB" id="A0AAX4L1W8"/>
<dbReference type="Gene3D" id="2.30.40.10">
    <property type="entry name" value="Urease, subunit C, domain 1"/>
    <property type="match status" value="1"/>
</dbReference>
<feature type="domain" description="Amidohydrolase-related" evidence="2">
    <location>
        <begin position="55"/>
        <end position="387"/>
    </location>
</feature>
<dbReference type="Pfam" id="PF01979">
    <property type="entry name" value="Amidohydro_1"/>
    <property type="match status" value="1"/>
</dbReference>
<evidence type="ECO:0000256" key="1">
    <source>
        <dbReference type="ARBA" id="ARBA00022801"/>
    </source>
</evidence>
<dbReference type="EMBL" id="CP146016">
    <property type="protein sequence ID" value="WWQ60116.1"/>
    <property type="molecule type" value="Genomic_DNA"/>
</dbReference>
<dbReference type="InterPro" id="IPR006680">
    <property type="entry name" value="Amidohydro-rel"/>
</dbReference>
<keyword evidence="1" id="KW-0378">Hydrolase</keyword>
<proteinExistence type="predicted"/>
<reference evidence="3 4" key="1">
    <citation type="submission" date="2024-02" db="EMBL/GenBank/DDBJ databases">
        <title>STSV induces naive adaptation in Sulfolobus.</title>
        <authorList>
            <person name="Xiang X."/>
            <person name="Song M."/>
        </authorList>
    </citation>
    <scope>NUCLEOTIDE SEQUENCE [LARGE SCALE GENOMIC DNA]</scope>
    <source>
        <strain evidence="3 4">RT2</strain>
    </source>
</reference>
<dbReference type="GO" id="GO:0016810">
    <property type="term" value="F:hydrolase activity, acting on carbon-nitrogen (but not peptide) bonds"/>
    <property type="evidence" value="ECO:0007669"/>
    <property type="project" value="InterPro"/>
</dbReference>
<dbReference type="InterPro" id="IPR011059">
    <property type="entry name" value="Metal-dep_hydrolase_composite"/>
</dbReference>
<evidence type="ECO:0000313" key="3">
    <source>
        <dbReference type="EMBL" id="WWQ60116.1"/>
    </source>
</evidence>
<name>A0AAX4L1W8_9CREN</name>
<dbReference type="SUPFAM" id="SSF51338">
    <property type="entry name" value="Composite domain of metallo-dependent hydrolases"/>
    <property type="match status" value="1"/>
</dbReference>
<dbReference type="PANTHER" id="PTHR43794:SF11">
    <property type="entry name" value="AMIDOHYDROLASE-RELATED DOMAIN-CONTAINING PROTEIN"/>
    <property type="match status" value="1"/>
</dbReference>
<keyword evidence="4" id="KW-1185">Reference proteome</keyword>
<dbReference type="SUPFAM" id="SSF51556">
    <property type="entry name" value="Metallo-dependent hydrolases"/>
    <property type="match status" value="1"/>
</dbReference>
<evidence type="ECO:0000313" key="4">
    <source>
        <dbReference type="Proteomes" id="UP001432202"/>
    </source>
</evidence>
<dbReference type="CDD" id="cd01298">
    <property type="entry name" value="ATZ_TRZ_like"/>
    <property type="match status" value="1"/>
</dbReference>